<keyword evidence="2" id="KW-1185">Reference proteome</keyword>
<dbReference type="InterPro" id="IPR036322">
    <property type="entry name" value="WD40_repeat_dom_sf"/>
</dbReference>
<dbReference type="EMBL" id="KQ100622">
    <property type="protein sequence ID" value="KMS93635.1"/>
    <property type="molecule type" value="Genomic_DNA"/>
</dbReference>
<gene>
    <name evidence="1" type="ORF">BVRB_029490</name>
</gene>
<dbReference type="Proteomes" id="UP000035740">
    <property type="component" value="Unassembled WGS sequence"/>
</dbReference>
<dbReference type="Gene3D" id="2.130.10.10">
    <property type="entry name" value="YVTN repeat-like/Quinoprotein amine dehydrogenase"/>
    <property type="match status" value="1"/>
</dbReference>
<dbReference type="AlphaFoldDB" id="A0A0J8DSC6"/>
<proteinExistence type="predicted"/>
<protein>
    <submittedName>
        <fullName evidence="1">Uncharacterized protein</fullName>
    </submittedName>
</protein>
<dbReference type="InterPro" id="IPR015943">
    <property type="entry name" value="WD40/YVTN_repeat-like_dom_sf"/>
</dbReference>
<dbReference type="Gramene" id="KMS93635">
    <property type="protein sequence ID" value="KMS93635"/>
    <property type="gene ID" value="BVRB_029490"/>
</dbReference>
<sequence length="106" mass="12322">MMRSAFVAYPTMNASHHDYLFTEWQHNQLRLISGSRSSPIKVWDLNHELCFCEMIGDGIRSLCSDGDNIVFTAHDDRHVQLNDVRLGQHAVILDRYWYCCSESNCK</sequence>
<evidence type="ECO:0000313" key="2">
    <source>
        <dbReference type="Proteomes" id="UP000035740"/>
    </source>
</evidence>
<organism evidence="1 2">
    <name type="scientific">Beta vulgaris subsp. vulgaris</name>
    <name type="common">Beet</name>
    <dbReference type="NCBI Taxonomy" id="3555"/>
    <lineage>
        <taxon>Eukaryota</taxon>
        <taxon>Viridiplantae</taxon>
        <taxon>Streptophyta</taxon>
        <taxon>Embryophyta</taxon>
        <taxon>Tracheophyta</taxon>
        <taxon>Spermatophyta</taxon>
        <taxon>Magnoliopsida</taxon>
        <taxon>eudicotyledons</taxon>
        <taxon>Gunneridae</taxon>
        <taxon>Pentapetalae</taxon>
        <taxon>Caryophyllales</taxon>
        <taxon>Chenopodiaceae</taxon>
        <taxon>Betoideae</taxon>
        <taxon>Beta</taxon>
    </lineage>
</organism>
<evidence type="ECO:0000313" key="1">
    <source>
        <dbReference type="EMBL" id="KMS93635.1"/>
    </source>
</evidence>
<accession>A0A0J8DSC6</accession>
<name>A0A0J8DSC6_BETVV</name>
<reference evidence="1 2" key="1">
    <citation type="journal article" date="2014" name="Nature">
        <title>The genome of the recently domesticated crop plant sugar beet (Beta vulgaris).</title>
        <authorList>
            <person name="Dohm J.C."/>
            <person name="Minoche A.E."/>
            <person name="Holtgrawe D."/>
            <person name="Capella-Gutierrez S."/>
            <person name="Zakrzewski F."/>
            <person name="Tafer H."/>
            <person name="Rupp O."/>
            <person name="Sorensen T.R."/>
            <person name="Stracke R."/>
            <person name="Reinhardt R."/>
            <person name="Goesmann A."/>
            <person name="Kraft T."/>
            <person name="Schulz B."/>
            <person name="Stadler P.F."/>
            <person name="Schmidt T."/>
            <person name="Gabaldon T."/>
            <person name="Lehrach H."/>
            <person name="Weisshaar B."/>
            <person name="Himmelbauer H."/>
        </authorList>
    </citation>
    <scope>NUCLEOTIDE SEQUENCE [LARGE SCALE GENOMIC DNA]</scope>
    <source>
        <tissue evidence="1">Taproot</tissue>
    </source>
</reference>
<dbReference type="SUPFAM" id="SSF50978">
    <property type="entry name" value="WD40 repeat-like"/>
    <property type="match status" value="1"/>
</dbReference>